<evidence type="ECO:0000313" key="2">
    <source>
        <dbReference type="Proteomes" id="UP001234178"/>
    </source>
</evidence>
<reference evidence="1 2" key="1">
    <citation type="journal article" date="2023" name="Nucleic Acids Res.">
        <title>The hologenome of Daphnia magna reveals possible DNA methylation and microbiome-mediated evolution of the host genome.</title>
        <authorList>
            <person name="Chaturvedi A."/>
            <person name="Li X."/>
            <person name="Dhandapani V."/>
            <person name="Marshall H."/>
            <person name="Kissane S."/>
            <person name="Cuenca-Cambronero M."/>
            <person name="Asole G."/>
            <person name="Calvet F."/>
            <person name="Ruiz-Romero M."/>
            <person name="Marangio P."/>
            <person name="Guigo R."/>
            <person name="Rago D."/>
            <person name="Mirbahai L."/>
            <person name="Eastwood N."/>
            <person name="Colbourne J.K."/>
            <person name="Zhou J."/>
            <person name="Mallon E."/>
            <person name="Orsini L."/>
        </authorList>
    </citation>
    <scope>NUCLEOTIDE SEQUENCE [LARGE SCALE GENOMIC DNA]</scope>
    <source>
        <strain evidence="1">LRV0_1</strain>
    </source>
</reference>
<gene>
    <name evidence="1" type="ORF">OUZ56_017302</name>
</gene>
<organism evidence="1 2">
    <name type="scientific">Daphnia magna</name>
    <dbReference type="NCBI Taxonomy" id="35525"/>
    <lineage>
        <taxon>Eukaryota</taxon>
        <taxon>Metazoa</taxon>
        <taxon>Ecdysozoa</taxon>
        <taxon>Arthropoda</taxon>
        <taxon>Crustacea</taxon>
        <taxon>Branchiopoda</taxon>
        <taxon>Diplostraca</taxon>
        <taxon>Cladocera</taxon>
        <taxon>Anomopoda</taxon>
        <taxon>Daphniidae</taxon>
        <taxon>Daphnia</taxon>
    </lineage>
</organism>
<dbReference type="Proteomes" id="UP001234178">
    <property type="component" value="Unassembled WGS sequence"/>
</dbReference>
<protein>
    <submittedName>
        <fullName evidence="1">Uncharacterized protein</fullName>
    </submittedName>
</protein>
<dbReference type="EMBL" id="JAOYFB010000038">
    <property type="protein sequence ID" value="KAK4028124.1"/>
    <property type="molecule type" value="Genomic_DNA"/>
</dbReference>
<proteinExistence type="predicted"/>
<sequence>MGDQDDFDVFNLLKRNGLILATYMVNILKDLGYNDLRTLAQVEGAELIQYVMIESFGLNQEYLDLTDEQKKTLLGPKCWKNPNNFKFQAGEKADISSLKPLCLELLTKIPLVFPIPNTKSQQTSLKVSMRTAGPIPLHTASLKTAKNETVNNSNVLDCKLCHHGYKFTLGVNGYWKATTFLQHISSKHHERSKQIGQTSDLTIEKTTKGKRHSVADQVCLPKKRSVTANGTGMDAMKNFILLWIRWLRFINR</sequence>
<evidence type="ECO:0000313" key="1">
    <source>
        <dbReference type="EMBL" id="KAK4028124.1"/>
    </source>
</evidence>
<accession>A0ABR0ASP3</accession>
<keyword evidence="2" id="KW-1185">Reference proteome</keyword>
<name>A0ABR0ASP3_9CRUS</name>
<comment type="caution">
    <text evidence="1">The sequence shown here is derived from an EMBL/GenBank/DDBJ whole genome shotgun (WGS) entry which is preliminary data.</text>
</comment>